<dbReference type="RefSeq" id="WP_078788683.1">
    <property type="nucleotide sequence ID" value="NZ_FUWR01000001.1"/>
</dbReference>
<accession>A0A1T4K859</accession>
<dbReference type="InterPro" id="IPR005248">
    <property type="entry name" value="NadD/NMNAT"/>
</dbReference>
<dbReference type="GO" id="GO:0004515">
    <property type="term" value="F:nicotinate-nucleotide adenylyltransferase activity"/>
    <property type="evidence" value="ECO:0007669"/>
    <property type="project" value="UniProtKB-UniRule"/>
</dbReference>
<evidence type="ECO:0000256" key="3">
    <source>
        <dbReference type="ARBA" id="ARBA00009014"/>
    </source>
</evidence>
<evidence type="ECO:0000313" key="13">
    <source>
        <dbReference type="EMBL" id="SJZ38630.1"/>
    </source>
</evidence>
<dbReference type="SUPFAM" id="SSF52374">
    <property type="entry name" value="Nucleotidylyl transferase"/>
    <property type="match status" value="1"/>
</dbReference>
<comment type="pathway">
    <text evidence="2 11">Cofactor biosynthesis; NAD(+) biosynthesis; deamido-NAD(+) from nicotinate D-ribonucleotide: step 1/1.</text>
</comment>
<gene>
    <name evidence="11" type="primary">nadD</name>
    <name evidence="13" type="ORF">SAMN02745119_00392</name>
</gene>
<protein>
    <recommendedName>
        <fullName evidence="11">Probable nicotinate-nucleotide adenylyltransferase</fullName>
        <ecNumber evidence="11">2.7.7.18</ecNumber>
    </recommendedName>
    <alternativeName>
        <fullName evidence="11">Deamido-NAD(+) diphosphorylase</fullName>
    </alternativeName>
    <alternativeName>
        <fullName evidence="11">Deamido-NAD(+) pyrophosphorylase</fullName>
    </alternativeName>
    <alternativeName>
        <fullName evidence="11">Nicotinate mononucleotide adenylyltransferase</fullName>
        <shortName evidence="11">NaMN adenylyltransferase</shortName>
    </alternativeName>
</protein>
<dbReference type="PANTHER" id="PTHR39321">
    <property type="entry name" value="NICOTINATE-NUCLEOTIDE ADENYLYLTRANSFERASE-RELATED"/>
    <property type="match status" value="1"/>
</dbReference>
<comment type="catalytic activity">
    <reaction evidence="10 11">
        <text>nicotinate beta-D-ribonucleotide + ATP + H(+) = deamido-NAD(+) + diphosphate</text>
        <dbReference type="Rhea" id="RHEA:22860"/>
        <dbReference type="ChEBI" id="CHEBI:15378"/>
        <dbReference type="ChEBI" id="CHEBI:30616"/>
        <dbReference type="ChEBI" id="CHEBI:33019"/>
        <dbReference type="ChEBI" id="CHEBI:57502"/>
        <dbReference type="ChEBI" id="CHEBI:58437"/>
        <dbReference type="EC" id="2.7.7.18"/>
    </reaction>
</comment>
<keyword evidence="9 11" id="KW-0520">NAD</keyword>
<sequence>MKLGLLGGTFNPIHLAHLRIAEEAREAAVLDQVLFIPAADPPHKPLAGDVSFELRAAMVQQAIADNPAFGFSDIEARRSGKSYTVDTLTALRAERPGDELYFIIGSDSFLELGLWHRYAAIFPLASLIVLERPEKEITEPLQQLPETVRDQFIHEADNLLRHSSGTSIRFVIGTRLDISSSQLRERVARNQSIRYLVPPEIESFITQKGLYQP</sequence>
<evidence type="ECO:0000256" key="4">
    <source>
        <dbReference type="ARBA" id="ARBA00022642"/>
    </source>
</evidence>
<organism evidence="13 14">
    <name type="scientific">Trichlorobacter thiogenes</name>
    <dbReference type="NCBI Taxonomy" id="115783"/>
    <lineage>
        <taxon>Bacteria</taxon>
        <taxon>Pseudomonadati</taxon>
        <taxon>Thermodesulfobacteriota</taxon>
        <taxon>Desulfuromonadia</taxon>
        <taxon>Geobacterales</taxon>
        <taxon>Geobacteraceae</taxon>
        <taxon>Trichlorobacter</taxon>
    </lineage>
</organism>
<keyword evidence="7 11" id="KW-0547">Nucleotide-binding</keyword>
<dbReference type="NCBIfam" id="TIGR00482">
    <property type="entry name" value="nicotinate (nicotinamide) nucleotide adenylyltransferase"/>
    <property type="match status" value="1"/>
</dbReference>
<keyword evidence="5 11" id="KW-0808">Transferase</keyword>
<dbReference type="OrthoDB" id="5295945at2"/>
<dbReference type="NCBIfam" id="TIGR00125">
    <property type="entry name" value="cyt_tran_rel"/>
    <property type="match status" value="1"/>
</dbReference>
<dbReference type="Gene3D" id="3.40.50.620">
    <property type="entry name" value="HUPs"/>
    <property type="match status" value="1"/>
</dbReference>
<dbReference type="Proteomes" id="UP000190102">
    <property type="component" value="Unassembled WGS sequence"/>
</dbReference>
<dbReference type="InterPro" id="IPR004821">
    <property type="entry name" value="Cyt_trans-like"/>
</dbReference>
<feature type="domain" description="Cytidyltransferase-like" evidence="12">
    <location>
        <begin position="5"/>
        <end position="186"/>
    </location>
</feature>
<dbReference type="UniPathway" id="UPA00253">
    <property type="reaction ID" value="UER00332"/>
</dbReference>
<dbReference type="GO" id="GO:0009435">
    <property type="term" value="P:NAD+ biosynthetic process"/>
    <property type="evidence" value="ECO:0007669"/>
    <property type="project" value="UniProtKB-UniRule"/>
</dbReference>
<comment type="similarity">
    <text evidence="3 11">Belongs to the NadD family.</text>
</comment>
<dbReference type="NCBIfam" id="NF000840">
    <property type="entry name" value="PRK00071.1-3"/>
    <property type="match status" value="1"/>
</dbReference>
<evidence type="ECO:0000256" key="11">
    <source>
        <dbReference type="HAMAP-Rule" id="MF_00244"/>
    </source>
</evidence>
<name>A0A1T4K859_9BACT</name>
<dbReference type="EMBL" id="FUWR01000001">
    <property type="protein sequence ID" value="SJZ38630.1"/>
    <property type="molecule type" value="Genomic_DNA"/>
</dbReference>
<keyword evidence="6 11" id="KW-0548">Nucleotidyltransferase</keyword>
<evidence type="ECO:0000256" key="7">
    <source>
        <dbReference type="ARBA" id="ARBA00022741"/>
    </source>
</evidence>
<evidence type="ECO:0000256" key="9">
    <source>
        <dbReference type="ARBA" id="ARBA00023027"/>
    </source>
</evidence>
<evidence type="ECO:0000256" key="5">
    <source>
        <dbReference type="ARBA" id="ARBA00022679"/>
    </source>
</evidence>
<dbReference type="CDD" id="cd02165">
    <property type="entry name" value="NMNAT"/>
    <property type="match status" value="1"/>
</dbReference>
<evidence type="ECO:0000313" key="14">
    <source>
        <dbReference type="Proteomes" id="UP000190102"/>
    </source>
</evidence>
<evidence type="ECO:0000256" key="2">
    <source>
        <dbReference type="ARBA" id="ARBA00005019"/>
    </source>
</evidence>
<dbReference type="NCBIfam" id="NF000839">
    <property type="entry name" value="PRK00071.1-1"/>
    <property type="match status" value="1"/>
</dbReference>
<evidence type="ECO:0000259" key="12">
    <source>
        <dbReference type="Pfam" id="PF01467"/>
    </source>
</evidence>
<dbReference type="AlphaFoldDB" id="A0A1T4K859"/>
<dbReference type="PANTHER" id="PTHR39321:SF3">
    <property type="entry name" value="PHOSPHOPANTETHEINE ADENYLYLTRANSFERASE"/>
    <property type="match status" value="1"/>
</dbReference>
<dbReference type="Pfam" id="PF01467">
    <property type="entry name" value="CTP_transf_like"/>
    <property type="match status" value="1"/>
</dbReference>
<proteinExistence type="inferred from homology"/>
<evidence type="ECO:0000256" key="1">
    <source>
        <dbReference type="ARBA" id="ARBA00002324"/>
    </source>
</evidence>
<dbReference type="GO" id="GO:0005524">
    <property type="term" value="F:ATP binding"/>
    <property type="evidence" value="ECO:0007669"/>
    <property type="project" value="UniProtKB-KW"/>
</dbReference>
<reference evidence="14" key="1">
    <citation type="submission" date="2017-02" db="EMBL/GenBank/DDBJ databases">
        <authorList>
            <person name="Varghese N."/>
            <person name="Submissions S."/>
        </authorList>
    </citation>
    <scope>NUCLEOTIDE SEQUENCE [LARGE SCALE GENOMIC DNA]</scope>
    <source>
        <strain evidence="14">ATCC BAA-34</strain>
    </source>
</reference>
<keyword evidence="4 11" id="KW-0662">Pyridine nucleotide biosynthesis</keyword>
<keyword evidence="8 11" id="KW-0067">ATP-binding</keyword>
<dbReference type="HAMAP" id="MF_00244">
    <property type="entry name" value="NaMN_adenylyltr"/>
    <property type="match status" value="1"/>
</dbReference>
<evidence type="ECO:0000256" key="8">
    <source>
        <dbReference type="ARBA" id="ARBA00022840"/>
    </source>
</evidence>
<dbReference type="InterPro" id="IPR014729">
    <property type="entry name" value="Rossmann-like_a/b/a_fold"/>
</dbReference>
<evidence type="ECO:0000256" key="6">
    <source>
        <dbReference type="ARBA" id="ARBA00022695"/>
    </source>
</evidence>
<dbReference type="EC" id="2.7.7.18" evidence="11"/>
<comment type="function">
    <text evidence="1 11">Catalyzes the reversible adenylation of nicotinate mononucleotide (NaMN) to nicotinic acid adenine dinucleotide (NaAD).</text>
</comment>
<keyword evidence="14" id="KW-1185">Reference proteome</keyword>
<dbReference type="STRING" id="115783.SAMN02745119_00392"/>
<evidence type="ECO:0000256" key="10">
    <source>
        <dbReference type="ARBA" id="ARBA00048721"/>
    </source>
</evidence>